<evidence type="ECO:0000256" key="1">
    <source>
        <dbReference type="SAM" id="MobiDB-lite"/>
    </source>
</evidence>
<dbReference type="Proteomes" id="UP000029093">
    <property type="component" value="Unassembled WGS sequence"/>
</dbReference>
<keyword evidence="2" id="KW-0472">Membrane</keyword>
<feature type="transmembrane region" description="Helical" evidence="2">
    <location>
        <begin position="16"/>
        <end position="33"/>
    </location>
</feature>
<dbReference type="RefSeq" id="WP_152595670.1">
    <property type="nucleotide sequence ID" value="NZ_JGYQ01000018.1"/>
</dbReference>
<keyword evidence="4" id="KW-1185">Reference proteome</keyword>
<keyword evidence="2" id="KW-0812">Transmembrane</keyword>
<feature type="compositionally biased region" description="Low complexity" evidence="1">
    <location>
        <begin position="34"/>
        <end position="66"/>
    </location>
</feature>
<dbReference type="AlphaFoldDB" id="A0A086ZF91"/>
<name>A0A086ZF91_9BIFI</name>
<gene>
    <name evidence="3" type="ORF">BBOU_1657</name>
</gene>
<reference evidence="3 4" key="1">
    <citation type="submission" date="2014-03" db="EMBL/GenBank/DDBJ databases">
        <title>Genomics of Bifidobacteria.</title>
        <authorList>
            <person name="Ventura M."/>
            <person name="Milani C."/>
            <person name="Lugli G.A."/>
        </authorList>
    </citation>
    <scope>NUCLEOTIDE SEQUENCE [LARGE SCALE GENOMIC DNA]</scope>
    <source>
        <strain evidence="3 4">LMG 10736</strain>
    </source>
</reference>
<dbReference type="GeneID" id="303204926"/>
<sequence length="221" mass="23693">MADDTSQKKKPLWRKWWFWAIIGVVLVLGVIGSQEGSSETPESTVPATTVPTSSSQSNAASSSPSSADRDPAKVLNSVAQAAGMEAVDSATFRPDEEYRQNGPYKRVEYRLPAFQGSSGVHATINGAPVDVVEYHQSSSNFVRIYATGDENTVLSVYSAAAGVFDSSLSDSDLQTAIAEYRSSEVKDLRDNLTNLSANGKIRSDYIIGSGSHCEIFIDANA</sequence>
<organism evidence="3 4">
    <name type="scientific">Bifidobacterium boum</name>
    <dbReference type="NCBI Taxonomy" id="78343"/>
    <lineage>
        <taxon>Bacteria</taxon>
        <taxon>Bacillati</taxon>
        <taxon>Actinomycetota</taxon>
        <taxon>Actinomycetes</taxon>
        <taxon>Bifidobacteriales</taxon>
        <taxon>Bifidobacteriaceae</taxon>
        <taxon>Bifidobacterium</taxon>
    </lineage>
</organism>
<dbReference type="EMBL" id="JGYQ01000018">
    <property type="protein sequence ID" value="KFI45191.1"/>
    <property type="molecule type" value="Genomic_DNA"/>
</dbReference>
<feature type="region of interest" description="Disordered" evidence="1">
    <location>
        <begin position="34"/>
        <end position="71"/>
    </location>
</feature>
<evidence type="ECO:0000313" key="4">
    <source>
        <dbReference type="Proteomes" id="UP000029093"/>
    </source>
</evidence>
<accession>A0A086ZF91</accession>
<evidence type="ECO:0000313" key="3">
    <source>
        <dbReference type="EMBL" id="KFI45191.1"/>
    </source>
</evidence>
<protein>
    <submittedName>
        <fullName evidence="3">Uncharacterized protein</fullName>
    </submittedName>
</protein>
<evidence type="ECO:0000256" key="2">
    <source>
        <dbReference type="SAM" id="Phobius"/>
    </source>
</evidence>
<keyword evidence="2" id="KW-1133">Transmembrane helix</keyword>
<proteinExistence type="predicted"/>
<comment type="caution">
    <text evidence="3">The sequence shown here is derived from an EMBL/GenBank/DDBJ whole genome shotgun (WGS) entry which is preliminary data.</text>
</comment>